<accession>A0A7J4XJ94</accession>
<feature type="domain" description="Secretion system C-terminal sorting" evidence="2">
    <location>
        <begin position="309"/>
        <end position="385"/>
    </location>
</feature>
<dbReference type="RefSeq" id="WP_130058187.1">
    <property type="nucleotide sequence ID" value="NZ_JADNPJ010000004.1"/>
</dbReference>
<feature type="chain" id="PRO_5029574236" evidence="1">
    <location>
        <begin position="20"/>
        <end position="387"/>
    </location>
</feature>
<organism evidence="3 4">
    <name type="scientific">Bacteroides salyersiae</name>
    <dbReference type="NCBI Taxonomy" id="291644"/>
    <lineage>
        <taxon>Bacteria</taxon>
        <taxon>Pseudomonadati</taxon>
        <taxon>Bacteroidota</taxon>
        <taxon>Bacteroidia</taxon>
        <taxon>Bacteroidales</taxon>
        <taxon>Bacteroidaceae</taxon>
        <taxon>Bacteroides</taxon>
    </lineage>
</organism>
<proteinExistence type="predicted"/>
<evidence type="ECO:0000313" key="4">
    <source>
        <dbReference type="Proteomes" id="UP000422221"/>
    </source>
</evidence>
<feature type="signal peptide" evidence="1">
    <location>
        <begin position="1"/>
        <end position="19"/>
    </location>
</feature>
<dbReference type="Pfam" id="PF18962">
    <property type="entry name" value="Por_Secre_tail"/>
    <property type="match status" value="1"/>
</dbReference>
<reference evidence="3 4" key="1">
    <citation type="journal article" date="2019" name="Nat. Med.">
        <title>A library of human gut bacterial isolates paired with longitudinal multiomics data enables mechanistic microbiome research.</title>
        <authorList>
            <person name="Poyet M."/>
            <person name="Groussin M."/>
            <person name="Gibbons S.M."/>
            <person name="Avila-Pacheco J."/>
            <person name="Jiang X."/>
            <person name="Kearney S.M."/>
            <person name="Perrotta A.R."/>
            <person name="Berdy B."/>
            <person name="Zhao S."/>
            <person name="Lieberman T.D."/>
            <person name="Swanson P.K."/>
            <person name="Smith M."/>
            <person name="Roesemann S."/>
            <person name="Alexander J.E."/>
            <person name="Rich S.A."/>
            <person name="Livny J."/>
            <person name="Vlamakis H."/>
            <person name="Clish C."/>
            <person name="Bullock K."/>
            <person name="Deik A."/>
            <person name="Scott J."/>
            <person name="Pierce K.A."/>
            <person name="Xavier R.J."/>
            <person name="Alm E.J."/>
        </authorList>
    </citation>
    <scope>NUCLEOTIDE SEQUENCE [LARGE SCALE GENOMIC DNA]</scope>
    <source>
        <strain evidence="3 4">BIOML-A10</strain>
    </source>
</reference>
<gene>
    <name evidence="3" type="ORF">F3F73_09750</name>
</gene>
<dbReference type="AlphaFoldDB" id="A0A7J4XJ94"/>
<evidence type="ECO:0000259" key="2">
    <source>
        <dbReference type="Pfam" id="PF18962"/>
    </source>
</evidence>
<keyword evidence="1" id="KW-0732">Signal</keyword>
<comment type="caution">
    <text evidence="3">The sequence shown here is derived from an EMBL/GenBank/DDBJ whole genome shotgun (WGS) entry which is preliminary data.</text>
</comment>
<sequence>MKYHLIVLFCFLRVLILHSQSSINSELNMFRANDTIVKQQIEYKDPGRSGTNVLWDFSKQSLIDKKYTLIYALKKDTGSIITGKEHRTRYYYSLQNDSLLLWGFENPTTKINHSQPELLLRFPTNYGDKTHGYYQGTGKYCGRLNIAVTGKNTSEADAYGMIILPGKDTIKHVLRIKTIKLINEMLSPIKNTYEETTGLIKRAIPSDSIEYTLLQNKQTVMTETYKWYAAGYRYPVFETIRTGHLSDSLKAEFFSTAFYYPPGMHQYLKTDTANTELHKKIQKSAFKQVNNDDNHDNPAKSPLDFSYNIYPNPVQTELTFEYYISDYANISYGMYDMSGRQLFLIPTKKYSAGVYRYYINMNDYLRGEYLIQIHINTTAFSEKIIKR</sequence>
<name>A0A7J4XJ94_9BACE</name>
<dbReference type="EMBL" id="VWMK01000008">
    <property type="protein sequence ID" value="KAA3765832.1"/>
    <property type="molecule type" value="Genomic_DNA"/>
</dbReference>
<dbReference type="InterPro" id="IPR026444">
    <property type="entry name" value="Secre_tail"/>
</dbReference>
<evidence type="ECO:0000256" key="1">
    <source>
        <dbReference type="SAM" id="SignalP"/>
    </source>
</evidence>
<protein>
    <submittedName>
        <fullName evidence="3">T9SS type A sorting domain-containing protein</fullName>
    </submittedName>
</protein>
<dbReference type="Proteomes" id="UP000422221">
    <property type="component" value="Unassembled WGS sequence"/>
</dbReference>
<dbReference type="NCBIfam" id="TIGR04183">
    <property type="entry name" value="Por_Secre_tail"/>
    <property type="match status" value="1"/>
</dbReference>
<evidence type="ECO:0000313" key="3">
    <source>
        <dbReference type="EMBL" id="KAA3765832.1"/>
    </source>
</evidence>